<dbReference type="FunCoup" id="E0VPQ2">
    <property type="interactions" value="276"/>
</dbReference>
<evidence type="ECO:0000256" key="5">
    <source>
        <dbReference type="ARBA" id="ARBA00023015"/>
    </source>
</evidence>
<reference evidence="10" key="1">
    <citation type="submission" date="2007-04" db="EMBL/GenBank/DDBJ databases">
        <title>Annotation of Pediculus humanus corporis strain USDA.</title>
        <authorList>
            <person name="Kirkness E."/>
            <person name="Hannick L."/>
            <person name="Hass B."/>
            <person name="Bruggner R."/>
            <person name="Lawson D."/>
            <person name="Bidwell S."/>
            <person name="Joardar V."/>
            <person name="Caler E."/>
            <person name="Walenz B."/>
            <person name="Inman J."/>
            <person name="Schobel S."/>
            <person name="Galinsky K."/>
            <person name="Amedeo P."/>
            <person name="Strausberg R."/>
        </authorList>
    </citation>
    <scope>NUCLEOTIDE SEQUENCE</scope>
    <source>
        <strain evidence="10">USDA</strain>
    </source>
</reference>
<feature type="repeat" description="WD" evidence="8">
    <location>
        <begin position="502"/>
        <end position="543"/>
    </location>
</feature>
<evidence type="ECO:0000256" key="2">
    <source>
        <dbReference type="ARBA" id="ARBA00009435"/>
    </source>
</evidence>
<gene>
    <name evidence="11" type="primary">8233417</name>
    <name evidence="10" type="ORF">Phum_PHUM362800</name>
</gene>
<dbReference type="InterPro" id="IPR001632">
    <property type="entry name" value="WD40_G-protein_beta-like"/>
</dbReference>
<keyword evidence="6" id="KW-0804">Transcription</keyword>
<dbReference type="PRINTS" id="PR00320">
    <property type="entry name" value="GPROTEINBRPT"/>
</dbReference>
<keyword evidence="10" id="KW-0012">Acyltransferase</keyword>
<evidence type="ECO:0000313" key="10">
    <source>
        <dbReference type="EMBL" id="EEB15358.1"/>
    </source>
</evidence>
<feature type="repeat" description="WD" evidence="8">
    <location>
        <begin position="418"/>
        <end position="459"/>
    </location>
</feature>
<sequence>MKHSRNEILKYNVGSYMKRRHYSDNENFKKSDLVLLKTVSHLTLSSVVENESSHANSILYSCINNDPSVAESQFLKLKNWINELTNTTVKNELKELLFPLLCHLYIEMLRGGHKNAAGTFLKKNQSISTEEEAILMLEELASIESTKDIEEKDIVQNLRSSKYSLTLSSTSIEILKQYLVRHSHIILLQMINCWFDFEEKKTQDANVIESEENEVINQPCNGYPEIQQSDGDLAKLEEIIKLVNEVPSTSGPLLLYSVYNPDNSITCGQISEDTLYLAAGLSTSELQLWSLTENKRLSKKPCSSSKIRLAVDIDDSTVETESKNISEPVSSITLRSHSGRVQDLAFIPNNDLLLSVSMDKTMRAWDLKSYSCRAVYRGHNYPIWAIDVSPLGVYVATGSHDKTARLWSLERNYPLRIFAGHVQDVDCLRFHPNGSYLATGSSDKSVRLWSTSSGELMRVLPGHRGGIYALSFSPNGKLLASAGEDRRIKIWDIASSNVITELKGHSGTITSLDWSPNGDFLASCSFDNTCRIWNVKNCSSSDEHSALQPEIHNLTCNSLFSVKYSKRNTPICVAGVYLIVEKNC</sequence>
<dbReference type="STRING" id="121224.E0VPQ2"/>
<dbReference type="PRINTS" id="PR00319">
    <property type="entry name" value="GPROTEINB"/>
</dbReference>
<dbReference type="EC" id="2.3.1.48" evidence="10"/>
<dbReference type="SMART" id="SM00320">
    <property type="entry name" value="WD40"/>
    <property type="match status" value="6"/>
</dbReference>
<dbReference type="PROSITE" id="PS00678">
    <property type="entry name" value="WD_REPEATS_1"/>
    <property type="match status" value="3"/>
</dbReference>
<dbReference type="Gene3D" id="1.25.40.500">
    <property type="entry name" value="TFIID subunit TAF5, NTD2 domain"/>
    <property type="match status" value="1"/>
</dbReference>
<dbReference type="PANTHER" id="PTHR19879:SF5">
    <property type="entry name" value="WD REPEAT-CONTAINING PROTEIN 55 HOMOLOG"/>
    <property type="match status" value="1"/>
</dbReference>
<dbReference type="InterPro" id="IPR055442">
    <property type="entry name" value="Beta-prop_EML-like_2nd"/>
</dbReference>
<name>E0VPQ2_PEDHC</name>
<dbReference type="GO" id="GO:0061733">
    <property type="term" value="F:protein-lysine-acetyltransferase activity"/>
    <property type="evidence" value="ECO:0007669"/>
    <property type="project" value="UniProtKB-EC"/>
</dbReference>
<accession>E0VPQ2</accession>
<keyword evidence="5" id="KW-0805">Transcription regulation</keyword>
<feature type="domain" description="CTLH" evidence="9">
    <location>
        <begin position="80"/>
        <end position="116"/>
    </location>
</feature>
<evidence type="ECO:0000313" key="11">
    <source>
        <dbReference type="EnsemblMetazoa" id="PHUM362800-PA"/>
    </source>
</evidence>
<feature type="repeat" description="WD" evidence="8">
    <location>
        <begin position="460"/>
        <end position="501"/>
    </location>
</feature>
<reference evidence="10" key="2">
    <citation type="submission" date="2007-04" db="EMBL/GenBank/DDBJ databases">
        <title>The genome of the human body louse.</title>
        <authorList>
            <consortium name="The Human Body Louse Genome Consortium"/>
            <person name="Kirkness E."/>
            <person name="Walenz B."/>
            <person name="Hass B."/>
            <person name="Bruggner R."/>
            <person name="Strausberg R."/>
        </authorList>
    </citation>
    <scope>NUCLEOTIDE SEQUENCE</scope>
    <source>
        <strain evidence="10">USDA</strain>
    </source>
</reference>
<evidence type="ECO:0000313" key="12">
    <source>
        <dbReference type="Proteomes" id="UP000009046"/>
    </source>
</evidence>
<evidence type="ECO:0000256" key="8">
    <source>
        <dbReference type="PROSITE-ProRule" id="PRU00221"/>
    </source>
</evidence>
<keyword evidence="4" id="KW-0677">Repeat</keyword>
<keyword evidence="12" id="KW-1185">Reference proteome</keyword>
<dbReference type="eggNOG" id="KOG0263">
    <property type="taxonomic scope" value="Eukaryota"/>
</dbReference>
<dbReference type="HOGENOM" id="CLU_005884_3_0_1"/>
<dbReference type="InterPro" id="IPR020472">
    <property type="entry name" value="WD40_PAC1"/>
</dbReference>
<dbReference type="KEGG" id="phu:Phum_PHUM362800"/>
<dbReference type="InterPro" id="IPR037264">
    <property type="entry name" value="TFIID_NTD2_sf"/>
</dbReference>
<evidence type="ECO:0000256" key="6">
    <source>
        <dbReference type="ARBA" id="ARBA00023163"/>
    </source>
</evidence>
<dbReference type="PROSITE" id="PS50897">
    <property type="entry name" value="CTLH"/>
    <property type="match status" value="1"/>
</dbReference>
<dbReference type="VEuPathDB" id="VectorBase:PHUM362800"/>
<feature type="repeat" description="WD" evidence="8">
    <location>
        <begin position="334"/>
        <end position="375"/>
    </location>
</feature>
<dbReference type="AlphaFoldDB" id="E0VPQ2"/>
<protein>
    <submittedName>
        <fullName evidence="10 11">WD-repeat protein, putative</fullName>
        <ecNumber evidence="10">2.3.1.48</ecNumber>
    </submittedName>
</protein>
<proteinExistence type="inferred from homology"/>
<dbReference type="OMA" id="IYRSHNY"/>
<reference evidence="11" key="3">
    <citation type="submission" date="2020-05" db="UniProtKB">
        <authorList>
            <consortium name="EnsemblMetazoa"/>
        </authorList>
    </citation>
    <scope>IDENTIFICATION</scope>
    <source>
        <strain evidence="11">USDA</strain>
    </source>
</reference>
<dbReference type="CTD" id="8233417"/>
<dbReference type="CDD" id="cd08044">
    <property type="entry name" value="TAF5_NTD2"/>
    <property type="match status" value="1"/>
</dbReference>
<organism>
    <name type="scientific">Pediculus humanus subsp. corporis</name>
    <name type="common">Body louse</name>
    <dbReference type="NCBI Taxonomy" id="121224"/>
    <lineage>
        <taxon>Eukaryota</taxon>
        <taxon>Metazoa</taxon>
        <taxon>Ecdysozoa</taxon>
        <taxon>Arthropoda</taxon>
        <taxon>Hexapoda</taxon>
        <taxon>Insecta</taxon>
        <taxon>Pterygota</taxon>
        <taxon>Neoptera</taxon>
        <taxon>Paraneoptera</taxon>
        <taxon>Psocodea</taxon>
        <taxon>Troctomorpha</taxon>
        <taxon>Phthiraptera</taxon>
        <taxon>Anoplura</taxon>
        <taxon>Pediculidae</taxon>
        <taxon>Pediculus</taxon>
    </lineage>
</organism>
<keyword evidence="10" id="KW-0808">Transferase</keyword>
<evidence type="ECO:0000259" key="9">
    <source>
        <dbReference type="PROSITE" id="PS50897"/>
    </source>
</evidence>
<evidence type="ECO:0000256" key="4">
    <source>
        <dbReference type="ARBA" id="ARBA00022737"/>
    </source>
</evidence>
<dbReference type="EMBL" id="DS235370">
    <property type="protein sequence ID" value="EEB15358.1"/>
    <property type="molecule type" value="Genomic_DNA"/>
</dbReference>
<keyword evidence="7" id="KW-0539">Nucleus</keyword>
<dbReference type="InterPro" id="IPR001680">
    <property type="entry name" value="WD40_rpt"/>
</dbReference>
<dbReference type="InterPro" id="IPR036322">
    <property type="entry name" value="WD40_repeat_dom_sf"/>
</dbReference>
<evidence type="ECO:0000256" key="1">
    <source>
        <dbReference type="ARBA" id="ARBA00004123"/>
    </source>
</evidence>
<dbReference type="SUPFAM" id="SSF50978">
    <property type="entry name" value="WD40 repeat-like"/>
    <property type="match status" value="1"/>
</dbReference>
<dbReference type="Pfam" id="PF23414">
    <property type="entry name" value="Beta-prop_EML_2"/>
    <property type="match status" value="1"/>
</dbReference>
<dbReference type="OrthoDB" id="10266330at2759"/>
<dbReference type="RefSeq" id="XP_002428096.1">
    <property type="nucleotide sequence ID" value="XM_002428051.1"/>
</dbReference>
<dbReference type="InterPro" id="IPR007582">
    <property type="entry name" value="TFIID_NTD2"/>
</dbReference>
<dbReference type="Proteomes" id="UP000009046">
    <property type="component" value="Unassembled WGS sequence"/>
</dbReference>
<dbReference type="Pfam" id="PF00400">
    <property type="entry name" value="WD40"/>
    <property type="match status" value="1"/>
</dbReference>
<comment type="subcellular location">
    <subcellularLocation>
        <location evidence="1">Nucleus</location>
    </subcellularLocation>
</comment>
<dbReference type="Gene3D" id="2.130.10.10">
    <property type="entry name" value="YVTN repeat-like/Quinoprotein amine dehydrogenase"/>
    <property type="match status" value="2"/>
</dbReference>
<dbReference type="EMBL" id="AAZO01004216">
    <property type="status" value="NOT_ANNOTATED_CDS"/>
    <property type="molecule type" value="Genomic_DNA"/>
</dbReference>
<evidence type="ECO:0000256" key="3">
    <source>
        <dbReference type="ARBA" id="ARBA00022574"/>
    </source>
</evidence>
<dbReference type="CDD" id="cd00200">
    <property type="entry name" value="WD40"/>
    <property type="match status" value="1"/>
</dbReference>
<dbReference type="GeneID" id="8233417"/>
<comment type="similarity">
    <text evidence="2">Belongs to the WD repeat TAF5 family.</text>
</comment>
<dbReference type="InterPro" id="IPR006595">
    <property type="entry name" value="CTLH_C"/>
</dbReference>
<feature type="repeat" description="WD" evidence="8">
    <location>
        <begin position="376"/>
        <end position="417"/>
    </location>
</feature>
<dbReference type="PANTHER" id="PTHR19879">
    <property type="entry name" value="TRANSCRIPTION INITIATION FACTOR TFIID"/>
    <property type="match status" value="1"/>
</dbReference>
<evidence type="ECO:0000256" key="7">
    <source>
        <dbReference type="ARBA" id="ARBA00023242"/>
    </source>
</evidence>
<dbReference type="PROSITE" id="PS50294">
    <property type="entry name" value="WD_REPEATS_REGION"/>
    <property type="match status" value="5"/>
</dbReference>
<keyword evidence="3 8" id="KW-0853">WD repeat</keyword>
<dbReference type="EnsemblMetazoa" id="PHUM362800-RA">
    <property type="protein sequence ID" value="PHUM362800-PA"/>
    <property type="gene ID" value="PHUM362800"/>
</dbReference>
<dbReference type="InterPro" id="IPR015943">
    <property type="entry name" value="WD40/YVTN_repeat-like_dom_sf"/>
</dbReference>
<dbReference type="PROSITE" id="PS50082">
    <property type="entry name" value="WD_REPEATS_2"/>
    <property type="match status" value="5"/>
</dbReference>
<dbReference type="SUPFAM" id="SSF160897">
    <property type="entry name" value="Taf5 N-terminal domain-like"/>
    <property type="match status" value="1"/>
</dbReference>
<dbReference type="InParanoid" id="E0VPQ2"/>
<dbReference type="Pfam" id="PF04494">
    <property type="entry name" value="TFIID_NTD2"/>
    <property type="match status" value="1"/>
</dbReference>
<dbReference type="InterPro" id="IPR019775">
    <property type="entry name" value="WD40_repeat_CS"/>
</dbReference>
<dbReference type="GO" id="GO:0005634">
    <property type="term" value="C:nucleus"/>
    <property type="evidence" value="ECO:0007669"/>
    <property type="project" value="UniProtKB-SubCell"/>
</dbReference>